<keyword evidence="4" id="KW-1185">Reference proteome</keyword>
<feature type="region of interest" description="Disordered" evidence="1">
    <location>
        <begin position="1"/>
        <end position="22"/>
    </location>
</feature>
<accession>W6K0M4</accession>
<feature type="compositionally biased region" description="Pro residues" evidence="1">
    <location>
        <begin position="1"/>
        <end position="12"/>
    </location>
</feature>
<dbReference type="EMBL" id="CAJA01000399">
    <property type="protein sequence ID" value="CCH74570.1"/>
    <property type="molecule type" value="Genomic_DNA"/>
</dbReference>
<dbReference type="Proteomes" id="UP000035763">
    <property type="component" value="Unassembled WGS sequence"/>
</dbReference>
<name>W6K0M4_9MICO</name>
<evidence type="ECO:0000313" key="3">
    <source>
        <dbReference type="EMBL" id="CCH74570.1"/>
    </source>
</evidence>
<proteinExistence type="predicted"/>
<feature type="domain" description="Helix-turn-helix" evidence="2">
    <location>
        <begin position="20"/>
        <end position="76"/>
    </location>
</feature>
<gene>
    <name evidence="3" type="ORF">BN11_4580014</name>
</gene>
<evidence type="ECO:0000256" key="1">
    <source>
        <dbReference type="SAM" id="MobiDB-lite"/>
    </source>
</evidence>
<evidence type="ECO:0000313" key="4">
    <source>
        <dbReference type="Proteomes" id="UP000035763"/>
    </source>
</evidence>
<sequence length="83" mass="9070">MPYPGKPVPEPLPQFRGTAGVRQSAEQRQALLEFVAHGYREGLSLRDLAAMSDRSQTAVRRALAQAGVSLRSRGAPPVRDRSE</sequence>
<evidence type="ECO:0000259" key="2">
    <source>
        <dbReference type="Pfam" id="PF19575"/>
    </source>
</evidence>
<dbReference type="Gene3D" id="1.10.10.60">
    <property type="entry name" value="Homeodomain-like"/>
    <property type="match status" value="1"/>
</dbReference>
<protein>
    <recommendedName>
        <fullName evidence="2">Helix-turn-helix domain-containing protein</fullName>
    </recommendedName>
</protein>
<comment type="caution">
    <text evidence="3">The sequence shown here is derived from an EMBL/GenBank/DDBJ whole genome shotgun (WGS) entry which is preliminary data.</text>
</comment>
<dbReference type="RefSeq" id="WP_083433889.1">
    <property type="nucleotide sequence ID" value="NZ_HG764815.1"/>
</dbReference>
<dbReference type="AlphaFoldDB" id="W6K0M4"/>
<reference evidence="3 4" key="1">
    <citation type="journal article" date="2013" name="ISME J.">
        <title>A metabolic model for members of the genus Tetrasphaera involved in enhanced biological phosphorus removal.</title>
        <authorList>
            <person name="Kristiansen R."/>
            <person name="Nguyen H.T.T."/>
            <person name="Saunders A.M."/>
            <person name="Nielsen J.L."/>
            <person name="Wimmer R."/>
            <person name="Le V.Q."/>
            <person name="McIlroy S.J."/>
            <person name="Petrovski S."/>
            <person name="Seviour R.J."/>
            <person name="Calteau A."/>
            <person name="Nielsen K.L."/>
            <person name="Nielsen P.H."/>
        </authorList>
    </citation>
    <scope>NUCLEOTIDE SEQUENCE [LARGE SCALE GENOMIC DNA]</scope>
    <source>
        <strain evidence="3 4">Ben110</strain>
    </source>
</reference>
<organism evidence="3 4">
    <name type="scientific">Nostocoides australiense Ben110</name>
    <dbReference type="NCBI Taxonomy" id="1193182"/>
    <lineage>
        <taxon>Bacteria</taxon>
        <taxon>Bacillati</taxon>
        <taxon>Actinomycetota</taxon>
        <taxon>Actinomycetes</taxon>
        <taxon>Micrococcales</taxon>
        <taxon>Intrasporangiaceae</taxon>
        <taxon>Nostocoides</taxon>
    </lineage>
</organism>
<dbReference type="Pfam" id="PF19575">
    <property type="entry name" value="HTH_58"/>
    <property type="match status" value="1"/>
</dbReference>
<dbReference type="InterPro" id="IPR045745">
    <property type="entry name" value="HTH_58_Actinobacteria-type"/>
</dbReference>